<dbReference type="OrthoDB" id="533833at2759"/>
<dbReference type="Pfam" id="PF14299">
    <property type="entry name" value="PP2"/>
    <property type="match status" value="1"/>
</dbReference>
<sequence length="228" mass="26098">MGTGWSQGDDTQREITITEENSKPERGSEAKGEEGHHPHDLTESHSPPIPDQLFAGVFLNNRTMKHWVEKESKKKCFMLYARGLSIAWAENNTYWRWFAEKDAPSDEAPVELAELLNVCWLDANGRFDLSKLSPETTYEVVFLILVRSSGYGWEVPVNFRVKLPGGRKQEHKENLRGKPRENWIEIKAGEVSTSECKEGEMEVSMFEIEGRHWKSGLVLKGVLIRPKN</sequence>
<proteinExistence type="predicted"/>
<protein>
    <submittedName>
        <fullName evidence="3 4">Uncharacterized protein PHLOEM PROTEIN 2-LIKE A4</fullName>
    </submittedName>
</protein>
<keyword evidence="2" id="KW-1185">Reference proteome</keyword>
<evidence type="ECO:0000313" key="4">
    <source>
        <dbReference type="RefSeq" id="XP_048132024.1"/>
    </source>
</evidence>
<dbReference type="GeneID" id="115754051"/>
<feature type="compositionally biased region" description="Polar residues" evidence="1">
    <location>
        <begin position="1"/>
        <end position="19"/>
    </location>
</feature>
<name>A0A8B8QNR7_9MYRT</name>
<accession>A0A8B8QNR7</accession>
<dbReference type="RefSeq" id="XP_048132024.1">
    <property type="nucleotide sequence ID" value="XM_048276067.1"/>
</dbReference>
<reference evidence="3" key="1">
    <citation type="submission" date="2025-04" db="UniProtKB">
        <authorList>
            <consortium name="RefSeq"/>
        </authorList>
    </citation>
    <scope>IDENTIFICATION</scope>
    <source>
        <tissue evidence="4">Leaf</tissue>
    </source>
</reference>
<dbReference type="Proteomes" id="UP000827889">
    <property type="component" value="Chromosome 3"/>
</dbReference>
<feature type="compositionally biased region" description="Basic and acidic residues" evidence="1">
    <location>
        <begin position="20"/>
        <end position="43"/>
    </location>
</feature>
<dbReference type="PANTHER" id="PTHR48478">
    <property type="entry name" value="LECTIN-LIKE"/>
    <property type="match status" value="1"/>
</dbReference>
<dbReference type="InterPro" id="IPR052147">
    <property type="entry name" value="PP2-like/Lectin"/>
</dbReference>
<gene>
    <name evidence="3" type="primary">LOC115754051</name>
    <name evidence="4" type="synonym">LOC125314239</name>
</gene>
<evidence type="ECO:0000313" key="2">
    <source>
        <dbReference type="Proteomes" id="UP000827889"/>
    </source>
</evidence>
<dbReference type="KEGG" id="rarg:115754051"/>
<feature type="region of interest" description="Disordered" evidence="1">
    <location>
        <begin position="1"/>
        <end position="48"/>
    </location>
</feature>
<dbReference type="RefSeq" id="XP_030548826.1">
    <property type="nucleotide sequence ID" value="XM_030692966.1"/>
</dbReference>
<dbReference type="InterPro" id="IPR025886">
    <property type="entry name" value="PP2-like"/>
</dbReference>
<dbReference type="GO" id="GO:0030246">
    <property type="term" value="F:carbohydrate binding"/>
    <property type="evidence" value="ECO:0007669"/>
    <property type="project" value="InterPro"/>
</dbReference>
<organism evidence="2 3">
    <name type="scientific">Rhodamnia argentea</name>
    <dbReference type="NCBI Taxonomy" id="178133"/>
    <lineage>
        <taxon>Eukaryota</taxon>
        <taxon>Viridiplantae</taxon>
        <taxon>Streptophyta</taxon>
        <taxon>Embryophyta</taxon>
        <taxon>Tracheophyta</taxon>
        <taxon>Spermatophyta</taxon>
        <taxon>Magnoliopsida</taxon>
        <taxon>eudicotyledons</taxon>
        <taxon>Gunneridae</taxon>
        <taxon>Pentapetalae</taxon>
        <taxon>rosids</taxon>
        <taxon>malvids</taxon>
        <taxon>Myrtales</taxon>
        <taxon>Myrtaceae</taxon>
        <taxon>Myrtoideae</taxon>
        <taxon>Myrteae</taxon>
        <taxon>Australasian group</taxon>
        <taxon>Rhodamnia</taxon>
    </lineage>
</organism>
<evidence type="ECO:0000313" key="3">
    <source>
        <dbReference type="RefSeq" id="XP_030548826.1"/>
    </source>
</evidence>
<dbReference type="PANTHER" id="PTHR48478:SF1">
    <property type="entry name" value="LECTIN-LIKE"/>
    <property type="match status" value="1"/>
</dbReference>
<dbReference type="AlphaFoldDB" id="A0A8B8QNR7"/>
<evidence type="ECO:0000256" key="1">
    <source>
        <dbReference type="SAM" id="MobiDB-lite"/>
    </source>
</evidence>